<evidence type="ECO:0000313" key="2">
    <source>
        <dbReference type="Proteomes" id="UP000198642"/>
    </source>
</evidence>
<dbReference type="Proteomes" id="UP000198642">
    <property type="component" value="Unassembled WGS sequence"/>
</dbReference>
<organism evidence="1 2">
    <name type="scientific">Lentibacillus halodurans</name>
    <dbReference type="NCBI Taxonomy" id="237679"/>
    <lineage>
        <taxon>Bacteria</taxon>
        <taxon>Bacillati</taxon>
        <taxon>Bacillota</taxon>
        <taxon>Bacilli</taxon>
        <taxon>Bacillales</taxon>
        <taxon>Bacillaceae</taxon>
        <taxon>Lentibacillus</taxon>
    </lineage>
</organism>
<sequence length="74" mass="8209">MSPSIGTKTQKDLSEVSIDQIAGLEGIIVNVNEETKKISERAFYGLELEGKAVIINTGWDRTGIRIKILRTIHI</sequence>
<dbReference type="STRING" id="237679.SAMN04488072_11341"/>
<evidence type="ECO:0000313" key="1">
    <source>
        <dbReference type="EMBL" id="SFB28655.1"/>
    </source>
</evidence>
<reference evidence="1 2" key="1">
    <citation type="submission" date="2016-10" db="EMBL/GenBank/DDBJ databases">
        <authorList>
            <person name="de Groot N.N."/>
        </authorList>
    </citation>
    <scope>NUCLEOTIDE SEQUENCE [LARGE SCALE GENOMIC DNA]</scope>
    <source>
        <strain evidence="1 2">CGMCC 1.3702</strain>
    </source>
</reference>
<dbReference type="AlphaFoldDB" id="A0A1I0ZSK8"/>
<dbReference type="EMBL" id="FOJW01000013">
    <property type="protein sequence ID" value="SFB28655.1"/>
    <property type="molecule type" value="Genomic_DNA"/>
</dbReference>
<keyword evidence="2" id="KW-1185">Reference proteome</keyword>
<accession>A0A1I0ZSK8</accession>
<gene>
    <name evidence="1" type="ORF">SAMN04488072_11341</name>
</gene>
<dbReference type="RefSeq" id="WP_244535774.1">
    <property type="nucleotide sequence ID" value="NZ_FOJW01000013.1"/>
</dbReference>
<name>A0A1I0ZSK8_9BACI</name>
<proteinExistence type="predicted"/>
<protein>
    <submittedName>
        <fullName evidence="1">Uncharacterized protein</fullName>
    </submittedName>
</protein>